<comment type="similarity">
    <text evidence="5 15">Belongs to the cytochrome P450 family.</text>
</comment>
<evidence type="ECO:0000256" key="8">
    <source>
        <dbReference type="ARBA" id="ARBA00022824"/>
    </source>
</evidence>
<keyword evidence="12 15" id="KW-0503">Monooxygenase</keyword>
<dbReference type="GO" id="GO:0005789">
    <property type="term" value="C:endoplasmic reticulum membrane"/>
    <property type="evidence" value="ECO:0007669"/>
    <property type="project" value="UniProtKB-SubCell"/>
</dbReference>
<dbReference type="GeneID" id="117644038"/>
<gene>
    <name evidence="17" type="primary">LOC117644038</name>
</gene>
<dbReference type="KEGG" id="tpal:117644038"/>
<proteinExistence type="inferred from homology"/>
<evidence type="ECO:0000256" key="12">
    <source>
        <dbReference type="ARBA" id="ARBA00023033"/>
    </source>
</evidence>
<keyword evidence="11 14" id="KW-0408">Iron</keyword>
<dbReference type="GO" id="GO:0004497">
    <property type="term" value="F:monooxygenase activity"/>
    <property type="evidence" value="ECO:0007669"/>
    <property type="project" value="UniProtKB-KW"/>
</dbReference>
<keyword evidence="16" id="KW-1185">Reference proteome</keyword>
<dbReference type="AlphaFoldDB" id="A0A6P8YQA2"/>
<sequence length="503" mass="56188">MVEAATLLTAALAVLAAAFLWSRYRHGYWRRRGVPTPSGRLPFVGHMAPLLLGRKSFMDHFHDLAAQHRDAGYCGMYMWGQPMLLVFDPEMVKQILCKDFSSFHDRGLPSSESDALSQHLFNLNGAKWRNLRTCLSPAFTAGKLKLMFPLMRDIGDQLSAAVAGEAKPPGSEVDVQALLSRFATDVIGSVAFGINCNCLADEDAEFLAMSRGLFRSTTLQGLRFILEAVHPRLGVLLPFKLLYSETHRFFMDLMRETVEHRESNAVVRNDFVHLLMQVRDQGLGLSDPDNHIAMTPGVMAAQAFIFFVAGLANVANTVSFCLHQLAQDAELQQRVADEVRDVVREHGGQLSYEALKDMELVERVLLEGLRLWAPVGSVFRKCNATATVGGVVVEEGVAVTIMSATMHRDPALFPDPERFDPDRHTAEARDQRHPYAFIPFGEGPRMCVAERFAMLELKLALATLLRDFEFSRGPKFEVEPALDPKAFFPRPVNGFPMLIQNRK</sequence>
<evidence type="ECO:0000313" key="16">
    <source>
        <dbReference type="Proteomes" id="UP000515158"/>
    </source>
</evidence>
<evidence type="ECO:0000256" key="5">
    <source>
        <dbReference type="ARBA" id="ARBA00010617"/>
    </source>
</evidence>
<dbReference type="GO" id="GO:0016705">
    <property type="term" value="F:oxidoreductase activity, acting on paired donors, with incorporation or reduction of molecular oxygen"/>
    <property type="evidence" value="ECO:0007669"/>
    <property type="project" value="InterPro"/>
</dbReference>
<dbReference type="PRINTS" id="PR00385">
    <property type="entry name" value="P450"/>
</dbReference>
<dbReference type="PROSITE" id="PS00086">
    <property type="entry name" value="CYTOCHROME_P450"/>
    <property type="match status" value="1"/>
</dbReference>
<evidence type="ECO:0000256" key="1">
    <source>
        <dbReference type="ARBA" id="ARBA00001971"/>
    </source>
</evidence>
<dbReference type="SUPFAM" id="SSF48264">
    <property type="entry name" value="Cytochrome P450"/>
    <property type="match status" value="1"/>
</dbReference>
<keyword evidence="9" id="KW-0492">Microsome</keyword>
<evidence type="ECO:0000256" key="4">
    <source>
        <dbReference type="ARBA" id="ARBA00004406"/>
    </source>
</evidence>
<evidence type="ECO:0000256" key="10">
    <source>
        <dbReference type="ARBA" id="ARBA00023002"/>
    </source>
</evidence>
<dbReference type="FunFam" id="1.10.630.10:FF:000042">
    <property type="entry name" value="Cytochrome P450"/>
    <property type="match status" value="1"/>
</dbReference>
<evidence type="ECO:0000256" key="6">
    <source>
        <dbReference type="ARBA" id="ARBA00022617"/>
    </source>
</evidence>
<comment type="subcellular location">
    <subcellularLocation>
        <location evidence="4">Endoplasmic reticulum membrane</location>
        <topology evidence="4">Peripheral membrane protein</topology>
    </subcellularLocation>
    <subcellularLocation>
        <location evidence="3">Microsome membrane</location>
        <topology evidence="3">Peripheral membrane protein</topology>
    </subcellularLocation>
</comment>
<dbReference type="InterPro" id="IPR050476">
    <property type="entry name" value="Insect_CytP450_Detox"/>
</dbReference>
<dbReference type="RefSeq" id="XP_034239116.1">
    <property type="nucleotide sequence ID" value="XM_034383225.1"/>
</dbReference>
<keyword evidence="7 14" id="KW-0479">Metal-binding</keyword>
<dbReference type="Pfam" id="PF00067">
    <property type="entry name" value="p450"/>
    <property type="match status" value="1"/>
</dbReference>
<dbReference type="GO" id="GO:0020037">
    <property type="term" value="F:heme binding"/>
    <property type="evidence" value="ECO:0007669"/>
    <property type="project" value="InterPro"/>
</dbReference>
<dbReference type="CDD" id="cd11056">
    <property type="entry name" value="CYP6-like"/>
    <property type="match status" value="1"/>
</dbReference>
<comment type="function">
    <text evidence="2">May be involved in the metabolism of insect hormones and in the breakdown of synthetic insecticides.</text>
</comment>
<dbReference type="PANTHER" id="PTHR24292">
    <property type="entry name" value="CYTOCHROME P450"/>
    <property type="match status" value="1"/>
</dbReference>
<dbReference type="InParanoid" id="A0A6P8YQA2"/>
<evidence type="ECO:0000256" key="11">
    <source>
        <dbReference type="ARBA" id="ARBA00023004"/>
    </source>
</evidence>
<name>A0A6P8YQA2_THRPL</name>
<dbReference type="OrthoDB" id="2789670at2759"/>
<protein>
    <submittedName>
        <fullName evidence="17">Cytochrome P450 6a2-like</fullName>
    </submittedName>
</protein>
<dbReference type="PRINTS" id="PR00465">
    <property type="entry name" value="EP450IV"/>
</dbReference>
<keyword evidence="6 14" id="KW-0349">Heme</keyword>
<dbReference type="Proteomes" id="UP000515158">
    <property type="component" value="Unplaced"/>
</dbReference>
<evidence type="ECO:0000256" key="7">
    <source>
        <dbReference type="ARBA" id="ARBA00022723"/>
    </source>
</evidence>
<feature type="binding site" description="axial binding residue" evidence="14">
    <location>
        <position position="447"/>
    </location>
    <ligand>
        <name>heme</name>
        <dbReference type="ChEBI" id="CHEBI:30413"/>
    </ligand>
    <ligandPart>
        <name>Fe</name>
        <dbReference type="ChEBI" id="CHEBI:18248"/>
    </ligandPart>
</feature>
<accession>A0A6P8YQA2</accession>
<keyword evidence="8" id="KW-0256">Endoplasmic reticulum</keyword>
<evidence type="ECO:0000256" key="15">
    <source>
        <dbReference type="RuleBase" id="RU000461"/>
    </source>
</evidence>
<organism evidence="17">
    <name type="scientific">Thrips palmi</name>
    <name type="common">Melon thrips</name>
    <dbReference type="NCBI Taxonomy" id="161013"/>
    <lineage>
        <taxon>Eukaryota</taxon>
        <taxon>Metazoa</taxon>
        <taxon>Ecdysozoa</taxon>
        <taxon>Arthropoda</taxon>
        <taxon>Hexapoda</taxon>
        <taxon>Insecta</taxon>
        <taxon>Pterygota</taxon>
        <taxon>Neoptera</taxon>
        <taxon>Paraneoptera</taxon>
        <taxon>Thysanoptera</taxon>
        <taxon>Terebrantia</taxon>
        <taxon>Thripoidea</taxon>
        <taxon>Thripidae</taxon>
        <taxon>Thrips</taxon>
    </lineage>
</organism>
<evidence type="ECO:0000313" key="17">
    <source>
        <dbReference type="RefSeq" id="XP_034239116.1"/>
    </source>
</evidence>
<keyword evidence="10 15" id="KW-0560">Oxidoreductase</keyword>
<dbReference type="PANTHER" id="PTHR24292:SF54">
    <property type="entry name" value="CYP9F3-RELATED"/>
    <property type="match status" value="1"/>
</dbReference>
<dbReference type="GO" id="GO:0005506">
    <property type="term" value="F:iron ion binding"/>
    <property type="evidence" value="ECO:0007669"/>
    <property type="project" value="InterPro"/>
</dbReference>
<dbReference type="Gene3D" id="1.10.630.10">
    <property type="entry name" value="Cytochrome P450"/>
    <property type="match status" value="1"/>
</dbReference>
<dbReference type="InterPro" id="IPR017972">
    <property type="entry name" value="Cyt_P450_CS"/>
</dbReference>
<dbReference type="InterPro" id="IPR001128">
    <property type="entry name" value="Cyt_P450"/>
</dbReference>
<evidence type="ECO:0000256" key="3">
    <source>
        <dbReference type="ARBA" id="ARBA00004174"/>
    </source>
</evidence>
<evidence type="ECO:0000256" key="2">
    <source>
        <dbReference type="ARBA" id="ARBA00003690"/>
    </source>
</evidence>
<dbReference type="InterPro" id="IPR036396">
    <property type="entry name" value="Cyt_P450_sf"/>
</dbReference>
<evidence type="ECO:0000256" key="14">
    <source>
        <dbReference type="PIRSR" id="PIRSR602403-1"/>
    </source>
</evidence>
<comment type="cofactor">
    <cofactor evidence="1 14">
        <name>heme</name>
        <dbReference type="ChEBI" id="CHEBI:30413"/>
    </cofactor>
</comment>
<keyword evidence="13" id="KW-0472">Membrane</keyword>
<dbReference type="InterPro" id="IPR002403">
    <property type="entry name" value="Cyt_P450_E_grp-IV"/>
</dbReference>
<evidence type="ECO:0000256" key="13">
    <source>
        <dbReference type="ARBA" id="ARBA00023136"/>
    </source>
</evidence>
<evidence type="ECO:0000256" key="9">
    <source>
        <dbReference type="ARBA" id="ARBA00022848"/>
    </source>
</evidence>
<reference evidence="17" key="1">
    <citation type="submission" date="2025-08" db="UniProtKB">
        <authorList>
            <consortium name="RefSeq"/>
        </authorList>
    </citation>
    <scope>IDENTIFICATION</scope>
    <source>
        <tissue evidence="17">Total insect</tissue>
    </source>
</reference>